<organism evidence="3 4">
    <name type="scientific">Rhodococcus cercidiphylli</name>
    <dbReference type="NCBI Taxonomy" id="489916"/>
    <lineage>
        <taxon>Bacteria</taxon>
        <taxon>Bacillati</taxon>
        <taxon>Actinomycetota</taxon>
        <taxon>Actinomycetes</taxon>
        <taxon>Mycobacteriales</taxon>
        <taxon>Nocardiaceae</taxon>
        <taxon>Rhodococcus</taxon>
    </lineage>
</organism>
<feature type="transmembrane region" description="Helical" evidence="2">
    <location>
        <begin position="60"/>
        <end position="81"/>
    </location>
</feature>
<keyword evidence="2" id="KW-1133">Transmembrane helix</keyword>
<name>A0ABU4B4T5_9NOCA</name>
<accession>A0ABU4B4T5</accession>
<feature type="compositionally biased region" description="Polar residues" evidence="1">
    <location>
        <begin position="104"/>
        <end position="116"/>
    </location>
</feature>
<dbReference type="Proteomes" id="UP001185899">
    <property type="component" value="Unassembled WGS sequence"/>
</dbReference>
<gene>
    <name evidence="3" type="ORF">R3P95_23335</name>
</gene>
<dbReference type="Pfam" id="PF16127">
    <property type="entry name" value="DUF4839"/>
    <property type="match status" value="1"/>
</dbReference>
<evidence type="ECO:0000256" key="1">
    <source>
        <dbReference type="SAM" id="MobiDB-lite"/>
    </source>
</evidence>
<dbReference type="RefSeq" id="WP_317549667.1">
    <property type="nucleotide sequence ID" value="NZ_JAWLKE010000011.1"/>
</dbReference>
<feature type="region of interest" description="Disordered" evidence="1">
    <location>
        <begin position="87"/>
        <end position="121"/>
    </location>
</feature>
<sequence>MTTDTEITYETKTVRAVRGMESRTIEKWESEGWEVVSQVPAKIRTEITFRRPAPKSRRGLLIVGGGVFALALAVIFTIGIIGERDTGPAETASPAPSEVAAPNEQPSPESMATATPTPSPLPDDVVLTSENSPEFAALLALTDTCSPDIAAFAAAHRGQTISFPGSIVAMGPHEGASTRYDILINAGDFSETFSQPGPSFQFRDENTSYDLNWVGSVPDTIGVGTNLGVTAEVDRYVEQQCLFLLDPVTTAVR</sequence>
<protein>
    <submittedName>
        <fullName evidence="3">DUF4839 domain-containing protein</fullName>
    </submittedName>
</protein>
<evidence type="ECO:0000313" key="4">
    <source>
        <dbReference type="Proteomes" id="UP001185899"/>
    </source>
</evidence>
<dbReference type="EMBL" id="JAWLKE010000011">
    <property type="protein sequence ID" value="MDV6233500.1"/>
    <property type="molecule type" value="Genomic_DNA"/>
</dbReference>
<evidence type="ECO:0000313" key="3">
    <source>
        <dbReference type="EMBL" id="MDV6233500.1"/>
    </source>
</evidence>
<keyword evidence="2" id="KW-0472">Membrane</keyword>
<dbReference type="InterPro" id="IPR032290">
    <property type="entry name" value="DUF4839"/>
</dbReference>
<reference evidence="3 4" key="1">
    <citation type="submission" date="2023-10" db="EMBL/GenBank/DDBJ databases">
        <title>Development of a sustainable strategy for remediation of hydrocarbon-contaminated territories based on the waste exchange concept.</title>
        <authorList>
            <person name="Krivoruchko A."/>
        </authorList>
    </citation>
    <scope>NUCLEOTIDE SEQUENCE [LARGE SCALE GENOMIC DNA]</scope>
    <source>
        <strain evidence="3 4">IEGM 1322</strain>
    </source>
</reference>
<keyword evidence="4" id="KW-1185">Reference proteome</keyword>
<proteinExistence type="predicted"/>
<keyword evidence="2" id="KW-0812">Transmembrane</keyword>
<comment type="caution">
    <text evidence="3">The sequence shown here is derived from an EMBL/GenBank/DDBJ whole genome shotgun (WGS) entry which is preliminary data.</text>
</comment>
<evidence type="ECO:0000256" key="2">
    <source>
        <dbReference type="SAM" id="Phobius"/>
    </source>
</evidence>